<feature type="non-terminal residue" evidence="2">
    <location>
        <position position="1"/>
    </location>
</feature>
<accession>A0A699XLV3</accession>
<dbReference type="AlphaFoldDB" id="A0A699XLV3"/>
<sequence length="72" mass="7906">HPYHIDPDNAAQLPAANRRVAQGRATRPIQRKGLENPYQSNPMVAGLALVPSRLRYQRHPAVPAMGQRQGSG</sequence>
<protein>
    <submittedName>
        <fullName evidence="2">Uncharacterized protein</fullName>
    </submittedName>
</protein>
<proteinExistence type="predicted"/>
<evidence type="ECO:0000313" key="2">
    <source>
        <dbReference type="EMBL" id="GFD59038.1"/>
    </source>
</evidence>
<comment type="caution">
    <text evidence="2">The sequence shown here is derived from an EMBL/GenBank/DDBJ whole genome shotgun (WGS) entry which is preliminary data.</text>
</comment>
<dbReference type="EMBL" id="BKCJ011860420">
    <property type="protein sequence ID" value="GFD59038.1"/>
    <property type="molecule type" value="Genomic_DNA"/>
</dbReference>
<gene>
    <name evidence="2" type="ORF">Tci_931007</name>
</gene>
<evidence type="ECO:0000256" key="1">
    <source>
        <dbReference type="SAM" id="MobiDB-lite"/>
    </source>
</evidence>
<reference evidence="2" key="1">
    <citation type="journal article" date="2019" name="Sci. Rep.">
        <title>Draft genome of Tanacetum cinerariifolium, the natural source of mosquito coil.</title>
        <authorList>
            <person name="Yamashiro T."/>
            <person name="Shiraishi A."/>
            <person name="Satake H."/>
            <person name="Nakayama K."/>
        </authorList>
    </citation>
    <scope>NUCLEOTIDE SEQUENCE</scope>
</reference>
<organism evidence="2">
    <name type="scientific">Tanacetum cinerariifolium</name>
    <name type="common">Dalmatian daisy</name>
    <name type="synonym">Chrysanthemum cinerariifolium</name>
    <dbReference type="NCBI Taxonomy" id="118510"/>
    <lineage>
        <taxon>Eukaryota</taxon>
        <taxon>Viridiplantae</taxon>
        <taxon>Streptophyta</taxon>
        <taxon>Embryophyta</taxon>
        <taxon>Tracheophyta</taxon>
        <taxon>Spermatophyta</taxon>
        <taxon>Magnoliopsida</taxon>
        <taxon>eudicotyledons</taxon>
        <taxon>Gunneridae</taxon>
        <taxon>Pentapetalae</taxon>
        <taxon>asterids</taxon>
        <taxon>campanulids</taxon>
        <taxon>Asterales</taxon>
        <taxon>Asteraceae</taxon>
        <taxon>Asteroideae</taxon>
        <taxon>Anthemideae</taxon>
        <taxon>Anthemidinae</taxon>
        <taxon>Tanacetum</taxon>
    </lineage>
</organism>
<name>A0A699XLV3_TANCI</name>
<feature type="region of interest" description="Disordered" evidence="1">
    <location>
        <begin position="1"/>
        <end position="38"/>
    </location>
</feature>